<evidence type="ECO:0000313" key="3">
    <source>
        <dbReference type="Proteomes" id="UP001501321"/>
    </source>
</evidence>
<feature type="chain" id="PRO_5046965887" description="ABC transporter substrate-binding protein" evidence="1">
    <location>
        <begin position="21"/>
        <end position="238"/>
    </location>
</feature>
<feature type="signal peptide" evidence="1">
    <location>
        <begin position="1"/>
        <end position="20"/>
    </location>
</feature>
<organism evidence="2 3">
    <name type="scientific">Pseudaeromonas paramecii</name>
    <dbReference type="NCBI Taxonomy" id="2138166"/>
    <lineage>
        <taxon>Bacteria</taxon>
        <taxon>Pseudomonadati</taxon>
        <taxon>Pseudomonadota</taxon>
        <taxon>Gammaproteobacteria</taxon>
        <taxon>Aeromonadales</taxon>
        <taxon>Aeromonadaceae</taxon>
        <taxon>Pseudaeromonas</taxon>
    </lineage>
</organism>
<dbReference type="Proteomes" id="UP001501321">
    <property type="component" value="Unassembled WGS sequence"/>
</dbReference>
<accession>A0ABP8QDI8</accession>
<proteinExistence type="predicted"/>
<reference evidence="3" key="1">
    <citation type="journal article" date="2019" name="Int. J. Syst. Evol. Microbiol.">
        <title>The Global Catalogue of Microorganisms (GCM) 10K type strain sequencing project: providing services to taxonomists for standard genome sequencing and annotation.</title>
        <authorList>
            <consortium name="The Broad Institute Genomics Platform"/>
            <consortium name="The Broad Institute Genome Sequencing Center for Infectious Disease"/>
            <person name="Wu L."/>
            <person name="Ma J."/>
        </authorList>
    </citation>
    <scope>NUCLEOTIDE SEQUENCE [LARGE SCALE GENOMIC DNA]</scope>
    <source>
        <strain evidence="3">JCM 32226</strain>
    </source>
</reference>
<keyword evidence="3" id="KW-1185">Reference proteome</keyword>
<comment type="caution">
    <text evidence="2">The sequence shown here is derived from an EMBL/GenBank/DDBJ whole genome shotgun (WGS) entry which is preliminary data.</text>
</comment>
<gene>
    <name evidence="2" type="ORF">GCM10023095_21780</name>
</gene>
<name>A0ABP8QDI8_9GAMM</name>
<evidence type="ECO:0000256" key="1">
    <source>
        <dbReference type="SAM" id="SignalP"/>
    </source>
</evidence>
<protein>
    <recommendedName>
        <fullName evidence="4">ABC transporter substrate-binding protein</fullName>
    </recommendedName>
</protein>
<sequence>MLLTRLLMLASLLLPLTLQAKPLQIYSEEWESFTATDGSGLYLDLVREIYQPLGYQLNIHIVPYKRSLDMVRHGGGDLALGVYEQEVDDLRYPRYAMFADDVSVLMQDQWAADWQGEQSLSNQNVLWQRGWGYEKYIRVPMQWFEVDDHDKAMDLLNHDRYRYYLGAGVLFEQGPLPGYTIKFLRWLRVYPVFAQTLRGEELARQWDEGMLRLLKSGRLAKLFNLYHMGQYYPSVAEQ</sequence>
<evidence type="ECO:0008006" key="4">
    <source>
        <dbReference type="Google" id="ProtNLM"/>
    </source>
</evidence>
<dbReference type="EMBL" id="BAABFC010000013">
    <property type="protein sequence ID" value="GAA4500255.1"/>
    <property type="molecule type" value="Genomic_DNA"/>
</dbReference>
<dbReference type="SUPFAM" id="SSF53850">
    <property type="entry name" value="Periplasmic binding protein-like II"/>
    <property type="match status" value="1"/>
</dbReference>
<evidence type="ECO:0000313" key="2">
    <source>
        <dbReference type="EMBL" id="GAA4500255.1"/>
    </source>
</evidence>
<keyword evidence="1" id="KW-0732">Signal</keyword>
<dbReference type="RefSeq" id="WP_345012962.1">
    <property type="nucleotide sequence ID" value="NZ_BAABFC010000013.1"/>
</dbReference>